<evidence type="ECO:0000256" key="2">
    <source>
        <dbReference type="ARBA" id="ARBA00022737"/>
    </source>
</evidence>
<dbReference type="Gene3D" id="2.130.10.10">
    <property type="entry name" value="YVTN repeat-like/Quinoprotein amine dehydrogenase"/>
    <property type="match status" value="1"/>
</dbReference>
<dbReference type="AlphaFoldDB" id="A0A9W8GNM0"/>
<feature type="compositionally biased region" description="Basic residues" evidence="4">
    <location>
        <begin position="1"/>
        <end position="10"/>
    </location>
</feature>
<evidence type="ECO:0008006" key="7">
    <source>
        <dbReference type="Google" id="ProtNLM"/>
    </source>
</evidence>
<keyword evidence="1 3" id="KW-0853">WD repeat</keyword>
<feature type="repeat" description="WD" evidence="3">
    <location>
        <begin position="322"/>
        <end position="344"/>
    </location>
</feature>
<dbReference type="PROSITE" id="PS50082">
    <property type="entry name" value="WD_REPEATS_2"/>
    <property type="match status" value="2"/>
</dbReference>
<keyword evidence="6" id="KW-1185">Reference proteome</keyword>
<accession>A0A9W8GNM0</accession>
<dbReference type="SMART" id="SM00320">
    <property type="entry name" value="WD40"/>
    <property type="match status" value="4"/>
</dbReference>
<reference evidence="5" key="1">
    <citation type="submission" date="2022-07" db="EMBL/GenBank/DDBJ databases">
        <title>Phylogenomic reconstructions and comparative analyses of Kickxellomycotina fungi.</title>
        <authorList>
            <person name="Reynolds N.K."/>
            <person name="Stajich J.E."/>
            <person name="Barry K."/>
            <person name="Grigoriev I.V."/>
            <person name="Crous P."/>
            <person name="Smith M.E."/>
        </authorList>
    </citation>
    <scope>NUCLEOTIDE SEQUENCE</scope>
    <source>
        <strain evidence="5">CBS 109367</strain>
    </source>
</reference>
<dbReference type="InterPro" id="IPR015943">
    <property type="entry name" value="WD40/YVTN_repeat-like_dom_sf"/>
</dbReference>
<dbReference type="SUPFAM" id="SSF101908">
    <property type="entry name" value="Putative isomerase YbhE"/>
    <property type="match status" value="1"/>
</dbReference>
<dbReference type="OrthoDB" id="128867at2759"/>
<evidence type="ECO:0000313" key="5">
    <source>
        <dbReference type="EMBL" id="KAJ2690832.1"/>
    </source>
</evidence>
<proteinExistence type="predicted"/>
<evidence type="ECO:0000256" key="3">
    <source>
        <dbReference type="PROSITE-ProRule" id="PRU00221"/>
    </source>
</evidence>
<sequence>MAGRSRKRPRPQSPTPAPTRPPPAPTVAASANNGPRTIPGFVWDAEKQRYFPAASRSATSSQQRDELRETRRIQQVEQTQQQPAQVKDTPALPLILRQRSLNQRPMCSSDRLRFMHLNGSTSRVINTNGQSSVSALAIASDSQQAAVGHRDGSLWRAELGDSTHPTAVALLGGPGELVSVRRIADRFISAHLGNEHSGGGLVAIAGRSRLRYADSSVFTASGPPLCGPLNTAVGLTGRVSVAAISDARMIEVFSAQTKTDILSTTFALDSPHVFIGGGRDGRVRIFDTRAASAQHDRKRGLFSAALALQSSVHGVGAHGWRLAAASMDSAVRMWDVRMPDERRSGLFTADDCFGDLQRPLEMLSATRLGFAVYQDLVAAAGSDNQIRIWSMSSGDKLQTIVLPPSAATCAAIDLTLSPAGLPTLIYGQSSSVTCLQASTQ</sequence>
<dbReference type="GO" id="GO:0080008">
    <property type="term" value="C:Cul4-RING E3 ubiquitin ligase complex"/>
    <property type="evidence" value="ECO:0007669"/>
    <property type="project" value="TreeGrafter"/>
</dbReference>
<dbReference type="InterPro" id="IPR052254">
    <property type="entry name" value="CUL4-DDB1_E3_ligase_receptor"/>
</dbReference>
<organism evidence="5 6">
    <name type="scientific">Coemansia spiralis</name>
    <dbReference type="NCBI Taxonomy" id="417178"/>
    <lineage>
        <taxon>Eukaryota</taxon>
        <taxon>Fungi</taxon>
        <taxon>Fungi incertae sedis</taxon>
        <taxon>Zoopagomycota</taxon>
        <taxon>Kickxellomycotina</taxon>
        <taxon>Kickxellomycetes</taxon>
        <taxon>Kickxellales</taxon>
        <taxon>Kickxellaceae</taxon>
        <taxon>Coemansia</taxon>
    </lineage>
</organism>
<dbReference type="EMBL" id="JANBTX010000007">
    <property type="protein sequence ID" value="KAJ2690832.1"/>
    <property type="molecule type" value="Genomic_DNA"/>
</dbReference>
<gene>
    <name evidence="5" type="ORF">IWW39_000492</name>
</gene>
<dbReference type="PANTHER" id="PTHR44472:SF1">
    <property type="entry name" value="DDB1 AND CUL4 ASSOCIATED FACTOR 4"/>
    <property type="match status" value="1"/>
</dbReference>
<feature type="repeat" description="WD" evidence="3">
    <location>
        <begin position="376"/>
        <end position="399"/>
    </location>
</feature>
<keyword evidence="2" id="KW-0677">Repeat</keyword>
<dbReference type="PANTHER" id="PTHR44472">
    <property type="entry name" value="DDB1- AND CUL4-ASSOCIATED FACTOR 4-RELATED"/>
    <property type="match status" value="1"/>
</dbReference>
<feature type="compositionally biased region" description="Pro residues" evidence="4">
    <location>
        <begin position="11"/>
        <end position="25"/>
    </location>
</feature>
<feature type="region of interest" description="Disordered" evidence="4">
    <location>
        <begin position="1"/>
        <end position="41"/>
    </location>
</feature>
<evidence type="ECO:0000256" key="1">
    <source>
        <dbReference type="ARBA" id="ARBA00022574"/>
    </source>
</evidence>
<comment type="caution">
    <text evidence="5">The sequence shown here is derived from an EMBL/GenBank/DDBJ whole genome shotgun (WGS) entry which is preliminary data.</text>
</comment>
<name>A0A9W8GNM0_9FUNG</name>
<protein>
    <recommendedName>
        <fullName evidence="7">WD40 repeat-like protein</fullName>
    </recommendedName>
</protein>
<dbReference type="Proteomes" id="UP001151516">
    <property type="component" value="Unassembled WGS sequence"/>
</dbReference>
<dbReference type="InterPro" id="IPR001680">
    <property type="entry name" value="WD40_rpt"/>
</dbReference>
<evidence type="ECO:0000256" key="4">
    <source>
        <dbReference type="SAM" id="MobiDB-lite"/>
    </source>
</evidence>
<evidence type="ECO:0000313" key="6">
    <source>
        <dbReference type="Proteomes" id="UP001151516"/>
    </source>
</evidence>